<evidence type="ECO:0000313" key="4">
    <source>
        <dbReference type="Proteomes" id="UP000678499"/>
    </source>
</evidence>
<dbReference type="PANTHER" id="PTHR11324:SF16">
    <property type="entry name" value="PDZ DOMAIN-CONTAINING PROTEIN 2"/>
    <property type="match status" value="1"/>
</dbReference>
<dbReference type="SMART" id="SM00228">
    <property type="entry name" value="PDZ"/>
    <property type="match status" value="1"/>
</dbReference>
<dbReference type="EMBL" id="CAJPEX010000611">
    <property type="protein sequence ID" value="CAG0916530.1"/>
    <property type="molecule type" value="Genomic_DNA"/>
</dbReference>
<feature type="compositionally biased region" description="Low complexity" evidence="1">
    <location>
        <begin position="331"/>
        <end position="356"/>
    </location>
</feature>
<dbReference type="InterPro" id="IPR036034">
    <property type="entry name" value="PDZ_sf"/>
</dbReference>
<reference evidence="3" key="1">
    <citation type="submission" date="2020-11" db="EMBL/GenBank/DDBJ databases">
        <authorList>
            <person name="Tran Van P."/>
        </authorList>
    </citation>
    <scope>NUCLEOTIDE SEQUENCE</scope>
</reference>
<dbReference type="Pfam" id="PF00595">
    <property type="entry name" value="PDZ"/>
    <property type="match status" value="1"/>
</dbReference>
<feature type="domain" description="PDZ" evidence="2">
    <location>
        <begin position="503"/>
        <end position="575"/>
    </location>
</feature>
<proteinExistence type="predicted"/>
<dbReference type="InterPro" id="IPR001478">
    <property type="entry name" value="PDZ"/>
</dbReference>
<dbReference type="EMBL" id="OA882648">
    <property type="protein sequence ID" value="CAD7276378.1"/>
    <property type="molecule type" value="Genomic_DNA"/>
</dbReference>
<feature type="region of interest" description="Disordered" evidence="1">
    <location>
        <begin position="1"/>
        <end position="49"/>
    </location>
</feature>
<gene>
    <name evidence="3" type="ORF">NMOB1V02_LOCUS4143</name>
</gene>
<dbReference type="Proteomes" id="UP000678499">
    <property type="component" value="Unassembled WGS sequence"/>
</dbReference>
<feature type="compositionally biased region" description="Basic and acidic residues" evidence="1">
    <location>
        <begin position="1"/>
        <end position="14"/>
    </location>
</feature>
<dbReference type="PROSITE" id="PS50106">
    <property type="entry name" value="PDZ"/>
    <property type="match status" value="1"/>
</dbReference>
<feature type="compositionally biased region" description="Low complexity" evidence="1">
    <location>
        <begin position="35"/>
        <end position="48"/>
    </location>
</feature>
<protein>
    <recommendedName>
        <fullName evidence="2">PDZ domain-containing protein</fullName>
    </recommendedName>
</protein>
<evidence type="ECO:0000313" key="3">
    <source>
        <dbReference type="EMBL" id="CAD7276378.1"/>
    </source>
</evidence>
<feature type="region of interest" description="Disordered" evidence="1">
    <location>
        <begin position="331"/>
        <end position="357"/>
    </location>
</feature>
<keyword evidence="4" id="KW-1185">Reference proteome</keyword>
<evidence type="ECO:0000259" key="2">
    <source>
        <dbReference type="PROSITE" id="PS50106"/>
    </source>
</evidence>
<accession>A0A7R9GCW7</accession>
<evidence type="ECO:0000256" key="1">
    <source>
        <dbReference type="SAM" id="MobiDB-lite"/>
    </source>
</evidence>
<dbReference type="Gene3D" id="2.30.42.10">
    <property type="match status" value="1"/>
</dbReference>
<dbReference type="PANTHER" id="PTHR11324">
    <property type="entry name" value="IL16-RELATED"/>
    <property type="match status" value="1"/>
</dbReference>
<dbReference type="SUPFAM" id="SSF50156">
    <property type="entry name" value="PDZ domain-like"/>
    <property type="match status" value="1"/>
</dbReference>
<dbReference type="OrthoDB" id="42382at2759"/>
<organism evidence="3">
    <name type="scientific">Notodromas monacha</name>
    <dbReference type="NCBI Taxonomy" id="399045"/>
    <lineage>
        <taxon>Eukaryota</taxon>
        <taxon>Metazoa</taxon>
        <taxon>Ecdysozoa</taxon>
        <taxon>Arthropoda</taxon>
        <taxon>Crustacea</taxon>
        <taxon>Oligostraca</taxon>
        <taxon>Ostracoda</taxon>
        <taxon>Podocopa</taxon>
        <taxon>Podocopida</taxon>
        <taxon>Cypridocopina</taxon>
        <taxon>Cypridoidea</taxon>
        <taxon>Cyprididae</taxon>
        <taxon>Notodromas</taxon>
    </lineage>
</organism>
<dbReference type="AlphaFoldDB" id="A0A7R9GCW7"/>
<name>A0A7R9GCW7_9CRUS</name>
<sequence length="587" mass="62794">MPREHSATTRREEANPSTLIRPLPLTPSSSDGKKTSSSSSSSSSSSLSLRRIGQTILNSPFYAGASPTNKPAADQDRQSSLLAMIEERRKSGLKLRGLVIPDLNTSNTSSTNNNNNKPLSAFTSVELRFMCRPSVDPSSKMKHIEMSQATTEYPSKKWTFSPDSRTSDNIFLATKSFWDSKTELSGAASPPTTTTLQHHHQQQQHQLRTSVVVGPTPTLPHHQKEIKKFASEKNLLKVERDTMASVTNASAAASTTAINAADVNKTDGDKWNELQRKYSSSSDVTVIGESFGKQRPKDLLMSRLKSASLSPQKDSDHHRCFSSSISSNSSINITTGATEAGTTTSTTTTNKNNNNNRAPVKALAQNMAPSEASELCEQQDVLDGEVEAEAESLGSRSSSSQELLLMGAGGSSLLGQPLLSAALDNNRGSSVDSSTSEEGSIQAYTPGFSSYVGLTGSGMRDFGGSVTSLASTTSLISPQELQQLMEDADAGDGSGTPSHEILVVVLHREYPTAGSVGITLAGGADYDTKDITIHRVISGSVADRDGRVQRGDRILSINGRGLKGLTHSEAMNILKMKRFFCSVLMDP</sequence>